<feature type="region of interest" description="Disordered" evidence="2">
    <location>
        <begin position="1"/>
        <end position="53"/>
    </location>
</feature>
<organism evidence="4 5">
    <name type="scientific">Denticeps clupeoides</name>
    <name type="common">denticle herring</name>
    <dbReference type="NCBI Taxonomy" id="299321"/>
    <lineage>
        <taxon>Eukaryota</taxon>
        <taxon>Metazoa</taxon>
        <taxon>Chordata</taxon>
        <taxon>Craniata</taxon>
        <taxon>Vertebrata</taxon>
        <taxon>Euteleostomi</taxon>
        <taxon>Actinopterygii</taxon>
        <taxon>Neopterygii</taxon>
        <taxon>Teleostei</taxon>
        <taxon>Clupei</taxon>
        <taxon>Clupeiformes</taxon>
        <taxon>Denticipitoidei</taxon>
        <taxon>Denticipitidae</taxon>
        <taxon>Denticeps</taxon>
    </lineage>
</organism>
<dbReference type="Gene3D" id="3.30.70.330">
    <property type="match status" value="3"/>
</dbReference>
<dbReference type="RefSeq" id="XP_028816814.1">
    <property type="nucleotide sequence ID" value="XM_028960981.1"/>
</dbReference>
<feature type="region of interest" description="Disordered" evidence="2">
    <location>
        <begin position="131"/>
        <end position="211"/>
    </location>
</feature>
<name>A0AAY4E6P0_9TELE</name>
<keyword evidence="1" id="KW-0694">RNA-binding</keyword>
<feature type="compositionally biased region" description="Basic and acidic residues" evidence="2">
    <location>
        <begin position="546"/>
        <end position="568"/>
    </location>
</feature>
<dbReference type="PANTHER" id="PTHR15592">
    <property type="entry name" value="MATRIN 3/NUCLEAR PROTEIN 220-RELATED"/>
    <property type="match status" value="1"/>
</dbReference>
<evidence type="ECO:0000259" key="3">
    <source>
        <dbReference type="PROSITE" id="PS50102"/>
    </source>
</evidence>
<dbReference type="InterPro" id="IPR012677">
    <property type="entry name" value="Nucleotide-bd_a/b_plait_sf"/>
</dbReference>
<accession>A0AAY4E6P0</accession>
<dbReference type="RefSeq" id="XP_028816813.1">
    <property type="nucleotide sequence ID" value="XM_028960980.1"/>
</dbReference>
<gene>
    <name evidence="4" type="primary">matr3l1.1</name>
</gene>
<dbReference type="GeneTree" id="ENSGT01030000235165"/>
<dbReference type="PROSITE" id="PS00028">
    <property type="entry name" value="ZINC_FINGER_C2H2_1"/>
    <property type="match status" value="1"/>
</dbReference>
<evidence type="ECO:0000313" key="4">
    <source>
        <dbReference type="Ensembl" id="ENSDCDP00010053285.1"/>
    </source>
</evidence>
<dbReference type="SUPFAM" id="SSF54928">
    <property type="entry name" value="RNA-binding domain, RBD"/>
    <property type="match status" value="3"/>
</dbReference>
<dbReference type="InterPro" id="IPR000504">
    <property type="entry name" value="RRM_dom"/>
</dbReference>
<feature type="region of interest" description="Disordered" evidence="2">
    <location>
        <begin position="677"/>
        <end position="716"/>
    </location>
</feature>
<dbReference type="Ensembl" id="ENSDCDT00010063787.1">
    <property type="protein sequence ID" value="ENSDCDP00010053285.1"/>
    <property type="gene ID" value="ENSDCDG00010030980.1"/>
</dbReference>
<reference evidence="4" key="2">
    <citation type="submission" date="2025-08" db="UniProtKB">
        <authorList>
            <consortium name="Ensembl"/>
        </authorList>
    </citation>
    <scope>IDENTIFICATION</scope>
</reference>
<reference evidence="4" key="3">
    <citation type="submission" date="2025-09" db="UniProtKB">
        <authorList>
            <consortium name="Ensembl"/>
        </authorList>
    </citation>
    <scope>IDENTIFICATION</scope>
</reference>
<keyword evidence="5" id="KW-1185">Reference proteome</keyword>
<feature type="compositionally biased region" description="Polar residues" evidence="2">
    <location>
        <begin position="198"/>
        <end position="208"/>
    </location>
</feature>
<evidence type="ECO:0000313" key="5">
    <source>
        <dbReference type="Proteomes" id="UP000694580"/>
    </source>
</evidence>
<sequence length="998" mass="111719">MSKNPYRGSPADYRKRHDAYDPDPYYARGGDVHRPSRSLSRGNFSRNVESQSARIESPLSLLTNCGLEPRDISLLAQVPEDLITVENLPSLLMQIKERKKPCHSSGPAQSIMSFFEPNISASAYGYERTRLSDSSESRLNPPSRPHQEEEEHWDDYCRYTEQPSTSHGSNSNYELGNRNPRGEERWYDAPPHSKTIPERQNSSSSSLPGYQREQRCVQFPSLLSLDKFPSIAEASDFHGRDPPSFPHLCSLCDQVVLSEKAWTTHINRAQHAGSQLRFLERYPEWDCRLGSARRNVRSPESQGNGRDAGEKRGQNQTKTTGAANVKAKPNLKKARKPKDGGKVVCVKFAASTLDEEYLKRLLGQFGLIIKMIMFPSMALVEMGSKDQAGDIVKYFASNPLDVKGGHVIFSEATAFNFLQSTQVVSFSPLPAGSGMSAEITAIAKKFGSVKNTLFLPSRGYVEMTDAENAKALVDSYTAKPLKLKGNLIQVTFSSEYDTLLTRSPDRNDKPQSNRSDQFPTRRSYSPRKRSYSPKSHSPTPRKQFRERRVSNEGRHASERQSNKPEDKKGRHRRRLSEEKKKSPSSSTQNLINRGSPMKQQSDQIGQSTGKKEMALLEVAVDLDSELEGVEVIGEIGDDIEHEALEQDNCTSNVTAETMDQKTTKETSASVCLRSNSIFSQEKASPRTHTPDTQDVSLLPREKLQKGTGEVKQDLEAEDKIQSQGLEIETDLPESLEACITLDEFEEATSSPEEAAEESQKHAKGRVISFSNLPQADYSDNEFWRIVSGYGEVSCYLLKRPCCEGFIEMKCEDDARRAVNDLRSKDLVFHGCQLNIDLSSEHIINGCTPEANIEENNQEEKAAECSMASTTVCCMCSTSTASQLGLSSADTTRDNRLEQETSERPQNKGPSEISSNIKKVACVDEDTKQIKTEPKPEIEPYRPNNPLGREFVRPVVGYFCNLCDVIYASEEEAKNEHCSSLSHYQKWKAHITETKKSST</sequence>
<dbReference type="RefSeq" id="XP_028816810.1">
    <property type="nucleotide sequence ID" value="XM_028960977.1"/>
</dbReference>
<feature type="compositionally biased region" description="Basic and acidic residues" evidence="2">
    <location>
        <begin position="699"/>
        <end position="716"/>
    </location>
</feature>
<feature type="region of interest" description="Disordered" evidence="2">
    <location>
        <begin position="293"/>
        <end position="336"/>
    </location>
</feature>
<dbReference type="AlphaFoldDB" id="A0AAY4E6P0"/>
<feature type="compositionally biased region" description="Polar residues" evidence="2">
    <location>
        <begin position="161"/>
        <end position="174"/>
    </location>
</feature>
<feature type="region of interest" description="Disordered" evidence="2">
    <location>
        <begin position="500"/>
        <end position="608"/>
    </location>
</feature>
<feature type="region of interest" description="Disordered" evidence="2">
    <location>
        <begin position="886"/>
        <end position="914"/>
    </location>
</feature>
<dbReference type="GeneID" id="114768612"/>
<reference evidence="4 5" key="1">
    <citation type="submission" date="2020-06" db="EMBL/GenBank/DDBJ databases">
        <authorList>
            <consortium name="Wellcome Sanger Institute Data Sharing"/>
        </authorList>
    </citation>
    <scope>NUCLEOTIDE SEQUENCE [LARGE SCALE GENOMIC DNA]</scope>
</reference>
<feature type="compositionally biased region" description="Polar residues" evidence="2">
    <location>
        <begin position="677"/>
        <end position="695"/>
    </location>
</feature>
<dbReference type="SMART" id="SM00360">
    <property type="entry name" value="RRM"/>
    <property type="match status" value="3"/>
</dbReference>
<protein>
    <recommendedName>
        <fullName evidence="3">RRM domain-containing protein</fullName>
    </recommendedName>
</protein>
<dbReference type="Proteomes" id="UP000694580">
    <property type="component" value="Chromosome 18"/>
</dbReference>
<dbReference type="InterPro" id="IPR035979">
    <property type="entry name" value="RBD_domain_sf"/>
</dbReference>
<proteinExistence type="predicted"/>
<feature type="compositionally biased region" description="Basic and acidic residues" evidence="2">
    <location>
        <begin position="145"/>
        <end position="158"/>
    </location>
</feature>
<dbReference type="GO" id="GO:0003723">
    <property type="term" value="F:RNA binding"/>
    <property type="evidence" value="ECO:0007669"/>
    <property type="project" value="UniProtKB-UniRule"/>
</dbReference>
<evidence type="ECO:0000256" key="1">
    <source>
        <dbReference type="PROSITE-ProRule" id="PRU00176"/>
    </source>
</evidence>
<dbReference type="InterPro" id="IPR013087">
    <property type="entry name" value="Znf_C2H2_type"/>
</dbReference>
<dbReference type="RefSeq" id="XP_028816812.1">
    <property type="nucleotide sequence ID" value="XM_028960979.1"/>
</dbReference>
<evidence type="ECO:0000256" key="2">
    <source>
        <dbReference type="SAM" id="MobiDB-lite"/>
    </source>
</evidence>
<feature type="compositionally biased region" description="Polar residues" evidence="2">
    <location>
        <begin position="37"/>
        <end position="53"/>
    </location>
</feature>
<feature type="compositionally biased region" description="Polar residues" evidence="2">
    <location>
        <begin position="587"/>
        <end position="608"/>
    </location>
</feature>
<feature type="compositionally biased region" description="Basic and acidic residues" evidence="2">
    <location>
        <begin position="890"/>
        <end position="905"/>
    </location>
</feature>
<feature type="domain" description="RRM" evidence="3">
    <location>
        <begin position="765"/>
        <end position="840"/>
    </location>
</feature>
<dbReference type="PROSITE" id="PS50102">
    <property type="entry name" value="RRM"/>
    <property type="match status" value="1"/>
</dbReference>